<keyword evidence="3" id="KW-1185">Reference proteome</keyword>
<proteinExistence type="predicted"/>
<dbReference type="EMBL" id="VOSC01000012">
    <property type="protein sequence ID" value="TXE12828.1"/>
    <property type="molecule type" value="Genomic_DNA"/>
</dbReference>
<reference evidence="3" key="1">
    <citation type="submission" date="2019-08" db="EMBL/GenBank/DDBJ databases">
        <title>Seonamhaeicola sediminis sp. nov., isolated from marine sediment.</title>
        <authorList>
            <person name="Cao W.R."/>
        </authorList>
    </citation>
    <scope>NUCLEOTIDE SEQUENCE [LARGE SCALE GENOMIC DNA]</scope>
    <source>
        <strain evidence="3">Gy8</strain>
    </source>
</reference>
<protein>
    <submittedName>
        <fullName evidence="2">Uncharacterized protein</fullName>
    </submittedName>
</protein>
<dbReference type="AlphaFoldDB" id="A0A5C7AW11"/>
<keyword evidence="1" id="KW-0732">Signal</keyword>
<evidence type="ECO:0000313" key="3">
    <source>
        <dbReference type="Proteomes" id="UP000321790"/>
    </source>
</evidence>
<comment type="caution">
    <text evidence="2">The sequence shown here is derived from an EMBL/GenBank/DDBJ whole genome shotgun (WGS) entry which is preliminary data.</text>
</comment>
<accession>A0A5C7AW11</accession>
<name>A0A5C7AW11_9FLAO</name>
<organism evidence="2 3">
    <name type="scientific">Seonamhaeicola algicola</name>
    <dbReference type="NCBI Taxonomy" id="1719036"/>
    <lineage>
        <taxon>Bacteria</taxon>
        <taxon>Pseudomonadati</taxon>
        <taxon>Bacteroidota</taxon>
        <taxon>Flavobacteriia</taxon>
        <taxon>Flavobacteriales</taxon>
        <taxon>Flavobacteriaceae</taxon>
    </lineage>
</organism>
<dbReference type="OrthoDB" id="1451333at2"/>
<evidence type="ECO:0000313" key="2">
    <source>
        <dbReference type="EMBL" id="TXE12828.1"/>
    </source>
</evidence>
<gene>
    <name evidence="2" type="ORF">FUA26_03255</name>
</gene>
<dbReference type="Proteomes" id="UP000321790">
    <property type="component" value="Unassembled WGS sequence"/>
</dbReference>
<evidence type="ECO:0000256" key="1">
    <source>
        <dbReference type="SAM" id="SignalP"/>
    </source>
</evidence>
<dbReference type="RefSeq" id="WP_147131504.1">
    <property type="nucleotide sequence ID" value="NZ_VOSC01000012.1"/>
</dbReference>
<sequence>MKKLIFFLLTLSCFTSLNTFAVNTNSKDVAVIANITNTNNNAYLSNVSQPNKVAIHANNAENIVFNLVDTVRHTQPNIAFGGFTNLQYQVTFFSLACGVILKTQNQVFVPFKKTDIIFPFHNHF</sequence>
<feature type="chain" id="PRO_5022791046" evidence="1">
    <location>
        <begin position="22"/>
        <end position="124"/>
    </location>
</feature>
<feature type="signal peptide" evidence="1">
    <location>
        <begin position="1"/>
        <end position="21"/>
    </location>
</feature>